<dbReference type="InterPro" id="IPR036388">
    <property type="entry name" value="WH-like_DNA-bd_sf"/>
</dbReference>
<name>A0ABQ4C641_9ACTN</name>
<reference evidence="4 5" key="1">
    <citation type="submission" date="2021-01" db="EMBL/GenBank/DDBJ databases">
        <title>Whole genome shotgun sequence of Asanoa iriomotensis NBRC 100142.</title>
        <authorList>
            <person name="Komaki H."/>
            <person name="Tamura T."/>
        </authorList>
    </citation>
    <scope>NUCLEOTIDE SEQUENCE [LARGE SCALE GENOMIC DNA]</scope>
    <source>
        <strain evidence="4 5">NBRC 100142</strain>
    </source>
</reference>
<evidence type="ECO:0000313" key="4">
    <source>
        <dbReference type="EMBL" id="GIF58235.1"/>
    </source>
</evidence>
<protein>
    <submittedName>
        <fullName evidence="4">Transcriptional regulator</fullName>
    </submittedName>
</protein>
<dbReference type="InterPro" id="IPR026881">
    <property type="entry name" value="WYL_dom"/>
</dbReference>
<dbReference type="SUPFAM" id="SSF46785">
    <property type="entry name" value="Winged helix' DNA-binding domain"/>
    <property type="match status" value="1"/>
</dbReference>
<dbReference type="InterPro" id="IPR057727">
    <property type="entry name" value="WCX_dom"/>
</dbReference>
<dbReference type="Gene3D" id="1.10.10.10">
    <property type="entry name" value="Winged helix-like DNA-binding domain superfamily/Winged helix DNA-binding domain"/>
    <property type="match status" value="1"/>
</dbReference>
<organism evidence="4 5">
    <name type="scientific">Asanoa iriomotensis</name>
    <dbReference type="NCBI Taxonomy" id="234613"/>
    <lineage>
        <taxon>Bacteria</taxon>
        <taxon>Bacillati</taxon>
        <taxon>Actinomycetota</taxon>
        <taxon>Actinomycetes</taxon>
        <taxon>Micromonosporales</taxon>
        <taxon>Micromonosporaceae</taxon>
        <taxon>Asanoa</taxon>
    </lineage>
</organism>
<dbReference type="InterPro" id="IPR013196">
    <property type="entry name" value="HTH_11"/>
</dbReference>
<feature type="domain" description="WCX" evidence="3">
    <location>
        <begin position="233"/>
        <end position="308"/>
    </location>
</feature>
<gene>
    <name evidence="4" type="ORF">Air01nite_43300</name>
</gene>
<dbReference type="Pfam" id="PF08279">
    <property type="entry name" value="HTH_11"/>
    <property type="match status" value="1"/>
</dbReference>
<evidence type="ECO:0000259" key="3">
    <source>
        <dbReference type="Pfam" id="PF25583"/>
    </source>
</evidence>
<dbReference type="Pfam" id="PF25583">
    <property type="entry name" value="WCX"/>
    <property type="match status" value="1"/>
</dbReference>
<evidence type="ECO:0000259" key="2">
    <source>
        <dbReference type="Pfam" id="PF13280"/>
    </source>
</evidence>
<dbReference type="InterPro" id="IPR051534">
    <property type="entry name" value="CBASS_pafABC_assoc_protein"/>
</dbReference>
<dbReference type="PIRSF" id="PIRSF016838">
    <property type="entry name" value="PafC"/>
    <property type="match status" value="1"/>
</dbReference>
<keyword evidence="5" id="KW-1185">Reference proteome</keyword>
<accession>A0ABQ4C641</accession>
<feature type="domain" description="WYL" evidence="2">
    <location>
        <begin position="138"/>
        <end position="205"/>
    </location>
</feature>
<dbReference type="Pfam" id="PF13280">
    <property type="entry name" value="WYL"/>
    <property type="match status" value="1"/>
</dbReference>
<sequence length="327" mass="35585">MRDDLSPTARALQALEAIQNTPGITAERLGRRLGVSDRAARRYVAILREAGVPIDAVSGPRGGYRIGRGLRLPPLMLTAAEATGLVMAVLEGHPGAADADDLVGGGLAKILRALPRQVAEPIRLRRGPAKAPAAVRHETVTELIAACEATRTLELGYQAGGGGPERTMRVDPWAVVLRHSRWYLLAWSHQADAVRVLRVDRVTAVLSTPRTFTPPPDLDALRTLEEHLSQHWTHEVDVLLHAPLTEAARWLPRSLGRIEADGDDRTRLRATTDNPRWYARQLAALPMLFEVVGGDDLRAAVVALSEQLARAAPHNGVRGRGPGRRRP</sequence>
<dbReference type="EMBL" id="BONC01000031">
    <property type="protein sequence ID" value="GIF58235.1"/>
    <property type="molecule type" value="Genomic_DNA"/>
</dbReference>
<dbReference type="PROSITE" id="PS52050">
    <property type="entry name" value="WYL"/>
    <property type="match status" value="1"/>
</dbReference>
<evidence type="ECO:0000313" key="5">
    <source>
        <dbReference type="Proteomes" id="UP000624325"/>
    </source>
</evidence>
<proteinExistence type="predicted"/>
<comment type="caution">
    <text evidence="4">The sequence shown here is derived from an EMBL/GenBank/DDBJ whole genome shotgun (WGS) entry which is preliminary data.</text>
</comment>
<dbReference type="InterPro" id="IPR028349">
    <property type="entry name" value="PafC-like"/>
</dbReference>
<dbReference type="PANTHER" id="PTHR34580:SF3">
    <property type="entry name" value="PROTEIN PAFB"/>
    <property type="match status" value="1"/>
</dbReference>
<dbReference type="RefSeq" id="WP_203704657.1">
    <property type="nucleotide sequence ID" value="NZ_BAAALU010000009.1"/>
</dbReference>
<dbReference type="InterPro" id="IPR036390">
    <property type="entry name" value="WH_DNA-bd_sf"/>
</dbReference>
<dbReference type="PANTHER" id="PTHR34580">
    <property type="match status" value="1"/>
</dbReference>
<evidence type="ECO:0000259" key="1">
    <source>
        <dbReference type="Pfam" id="PF08279"/>
    </source>
</evidence>
<feature type="domain" description="Helix-turn-helix type 11" evidence="1">
    <location>
        <begin position="10"/>
        <end position="65"/>
    </location>
</feature>
<dbReference type="Proteomes" id="UP000624325">
    <property type="component" value="Unassembled WGS sequence"/>
</dbReference>